<evidence type="ECO:0000313" key="1">
    <source>
        <dbReference type="EMBL" id="DAD23468.1"/>
    </source>
</evidence>
<dbReference type="Proteomes" id="UP000607653">
    <property type="component" value="Unassembled WGS sequence"/>
</dbReference>
<name>A0A822Y1D9_NELNU</name>
<reference evidence="1 2" key="1">
    <citation type="journal article" date="2020" name="Mol. Biol. Evol.">
        <title>Distinct Expression and Methylation Patterns for Genes with Different Fates following a Single Whole-Genome Duplication in Flowering Plants.</title>
        <authorList>
            <person name="Shi T."/>
            <person name="Rahmani R.S."/>
            <person name="Gugger P.F."/>
            <person name="Wang M."/>
            <person name="Li H."/>
            <person name="Zhang Y."/>
            <person name="Li Z."/>
            <person name="Wang Q."/>
            <person name="Van de Peer Y."/>
            <person name="Marchal K."/>
            <person name="Chen J."/>
        </authorList>
    </citation>
    <scope>NUCLEOTIDE SEQUENCE [LARGE SCALE GENOMIC DNA]</scope>
    <source>
        <tissue evidence="1">Leaf</tissue>
    </source>
</reference>
<keyword evidence="2" id="KW-1185">Reference proteome</keyword>
<sequence>MKNHKKGLRQPYYRNICYVLSRHHYMSMAIYSMPYTAEASNQAPIHCGPQK</sequence>
<accession>A0A822Y1D9</accession>
<gene>
    <name evidence="1" type="ORF">HUJ06_024931</name>
</gene>
<dbReference type="AlphaFoldDB" id="A0A822Y1D9"/>
<comment type="caution">
    <text evidence="1">The sequence shown here is derived from an EMBL/GenBank/DDBJ whole genome shotgun (WGS) entry which is preliminary data.</text>
</comment>
<protein>
    <submittedName>
        <fullName evidence="1">Uncharacterized protein</fullName>
    </submittedName>
</protein>
<evidence type="ECO:0000313" key="2">
    <source>
        <dbReference type="Proteomes" id="UP000607653"/>
    </source>
</evidence>
<dbReference type="EMBL" id="DUZY01000001">
    <property type="protein sequence ID" value="DAD23468.1"/>
    <property type="molecule type" value="Genomic_DNA"/>
</dbReference>
<proteinExistence type="predicted"/>
<organism evidence="1 2">
    <name type="scientific">Nelumbo nucifera</name>
    <name type="common">Sacred lotus</name>
    <dbReference type="NCBI Taxonomy" id="4432"/>
    <lineage>
        <taxon>Eukaryota</taxon>
        <taxon>Viridiplantae</taxon>
        <taxon>Streptophyta</taxon>
        <taxon>Embryophyta</taxon>
        <taxon>Tracheophyta</taxon>
        <taxon>Spermatophyta</taxon>
        <taxon>Magnoliopsida</taxon>
        <taxon>Proteales</taxon>
        <taxon>Nelumbonaceae</taxon>
        <taxon>Nelumbo</taxon>
    </lineage>
</organism>